<proteinExistence type="inferred from homology"/>
<dbReference type="InterPro" id="IPR039424">
    <property type="entry name" value="SBP_5"/>
</dbReference>
<sequence length="613" mass="68836">MKIKFIISILIILCFSFASTYIPQSNSDETTPYFYISLLSPNTLLERNEWASLIEEQLSKIGVGIAYHESTGWGNIMPRVWSYPVGEEGYYDHIPTYEEGGYDILFVGWSWGLDWDPSNLFASPSIVPYGDNMYQYCNHVFDEKLGEYITELNDTVRIARAKELQAILYEDLPSISIVYGRQIYGLSKSISGVDSLLLSKNEHRAEKWRNSVKDSITYVQPAEFTEYNTFVQESYYDGKWMSCVYYGLFERNPDTHLMEPVIAKNYSISEDKMAFTVDINHDAYFSNGDKVTAYDVDYTYELHMTPAVASSSYGYLTTFFDNNDSIVALDDDTIQFNFKEPYAFALNLLSYGIINKNLVQNYISTYGYDMNALDQALVTSCGPFMLDIDDFDTTSSTVTLHSNPYWTITDDDLLDSLIFTFIAEKDSAIGALADGTVDIVDAQYSPVESDFEGIDALVLNTKYLSQQEMAVNMLHPIIGTGELTPLGTADAAKLIRKAISHAVPRETIVDEILEGVGAPGVSPMPDGCVGFDNTLKPYNYDLVLAKQLIEQAGYSSEYLNTTGSSSSVTSYTSNPTETNANPNLTFSLDFKWVIPLFLLSLVCSSIVYNSRKR</sequence>
<evidence type="ECO:0000256" key="4">
    <source>
        <dbReference type="SAM" id="Phobius"/>
    </source>
</evidence>
<evidence type="ECO:0000256" key="1">
    <source>
        <dbReference type="ARBA" id="ARBA00005695"/>
    </source>
</evidence>
<dbReference type="AlphaFoldDB" id="A0A9Y1FQ30"/>
<dbReference type="CDD" id="cd00995">
    <property type="entry name" value="PBP2_NikA_DppA_OppA_like"/>
    <property type="match status" value="1"/>
</dbReference>
<comment type="similarity">
    <text evidence="1">Belongs to the bacterial solute-binding protein 5 family.</text>
</comment>
<feature type="domain" description="Solute-binding protein family 5" evidence="5">
    <location>
        <begin position="259"/>
        <end position="573"/>
    </location>
</feature>
<name>A0A9Y1FQ30_9ARCH</name>
<dbReference type="GO" id="GO:1904680">
    <property type="term" value="F:peptide transmembrane transporter activity"/>
    <property type="evidence" value="ECO:0007669"/>
    <property type="project" value="TreeGrafter"/>
</dbReference>
<evidence type="ECO:0000256" key="3">
    <source>
        <dbReference type="ARBA" id="ARBA00022729"/>
    </source>
</evidence>
<dbReference type="Gene3D" id="3.90.76.10">
    <property type="entry name" value="Dipeptide-binding Protein, Domain 1"/>
    <property type="match status" value="1"/>
</dbReference>
<protein>
    <submittedName>
        <fullName evidence="6">ABC transporter substrate-binding protein</fullName>
    </submittedName>
</protein>
<dbReference type="GO" id="GO:0015833">
    <property type="term" value="P:peptide transport"/>
    <property type="evidence" value="ECO:0007669"/>
    <property type="project" value="TreeGrafter"/>
</dbReference>
<dbReference type="Proteomes" id="UP001200513">
    <property type="component" value="Chromosome"/>
</dbReference>
<dbReference type="Pfam" id="PF00496">
    <property type="entry name" value="SBP_bac_5"/>
    <property type="match status" value="1"/>
</dbReference>
<feature type="transmembrane region" description="Helical" evidence="4">
    <location>
        <begin position="592"/>
        <end position="610"/>
    </location>
</feature>
<keyword evidence="4" id="KW-1133">Transmembrane helix</keyword>
<keyword evidence="4" id="KW-0812">Transmembrane</keyword>
<keyword evidence="2" id="KW-0813">Transport</keyword>
<accession>A0A9Y1FQ30</accession>
<dbReference type="PANTHER" id="PTHR30290:SF9">
    <property type="entry name" value="OLIGOPEPTIDE-BINDING PROTEIN APPA"/>
    <property type="match status" value="1"/>
</dbReference>
<keyword evidence="3" id="KW-0732">Signal</keyword>
<dbReference type="PANTHER" id="PTHR30290">
    <property type="entry name" value="PERIPLASMIC BINDING COMPONENT OF ABC TRANSPORTER"/>
    <property type="match status" value="1"/>
</dbReference>
<evidence type="ECO:0000259" key="5">
    <source>
        <dbReference type="Pfam" id="PF00496"/>
    </source>
</evidence>
<gene>
    <name evidence="6" type="ORF">K9W46_03095</name>
</gene>
<dbReference type="EMBL" id="CP084167">
    <property type="protein sequence ID" value="UJG44173.1"/>
    <property type="molecule type" value="Genomic_DNA"/>
</dbReference>
<dbReference type="Gene3D" id="3.40.190.10">
    <property type="entry name" value="Periplasmic binding protein-like II"/>
    <property type="match status" value="1"/>
</dbReference>
<dbReference type="InterPro" id="IPR000914">
    <property type="entry name" value="SBP_5_dom"/>
</dbReference>
<evidence type="ECO:0000256" key="2">
    <source>
        <dbReference type="ARBA" id="ARBA00022448"/>
    </source>
</evidence>
<dbReference type="SUPFAM" id="SSF53850">
    <property type="entry name" value="Periplasmic binding protein-like II"/>
    <property type="match status" value="2"/>
</dbReference>
<reference evidence="6" key="1">
    <citation type="journal article" date="2022" name="Nat. Microbiol.">
        <title>Unique mobile elements and scalable gene flow at the prokaryote-eukaryote boundary revealed by circularized Asgard archaea genomes.</title>
        <authorList>
            <person name="Wu F."/>
            <person name="Speth D.R."/>
            <person name="Philosof A."/>
            <person name="Cremiere A."/>
            <person name="Narayanan A."/>
            <person name="Barco R.A."/>
            <person name="Connon S.A."/>
            <person name="Amend J.P."/>
            <person name="Antoshechkin I.A."/>
            <person name="Orphan V.J."/>
        </authorList>
    </citation>
    <scope>NUCLEOTIDE SEQUENCE</scope>
    <source>
        <strain evidence="6">PR6</strain>
    </source>
</reference>
<organism evidence="6">
    <name type="scientific">Candidatus Heimdallarchaeum endolithica</name>
    <dbReference type="NCBI Taxonomy" id="2876572"/>
    <lineage>
        <taxon>Archaea</taxon>
        <taxon>Promethearchaeati</taxon>
        <taxon>Candidatus Heimdallarchaeota</taxon>
        <taxon>Candidatus Heimdallarchaeia (ex Rinke et al. 2021) (nom. nud.)</taxon>
        <taxon>Candidatus Heimdallarchaeales</taxon>
        <taxon>Candidatus Heimdallarchaeaceae</taxon>
        <taxon>Candidatus Heimdallarchaeum</taxon>
    </lineage>
</organism>
<dbReference type="Gene3D" id="3.10.105.10">
    <property type="entry name" value="Dipeptide-binding Protein, Domain 3"/>
    <property type="match status" value="2"/>
</dbReference>
<evidence type="ECO:0000313" key="6">
    <source>
        <dbReference type="EMBL" id="UJG44173.1"/>
    </source>
</evidence>
<keyword evidence="4" id="KW-0472">Membrane</keyword>